<dbReference type="InterPro" id="IPR049808">
    <property type="entry name" value="CONSTANS-like_Bbox1"/>
</dbReference>
<dbReference type="GeneID" id="111484160"/>
<dbReference type="SMART" id="SM00336">
    <property type="entry name" value="BBOX"/>
    <property type="match status" value="1"/>
</dbReference>
<gene>
    <name evidence="8" type="primary">LOC111484160</name>
</gene>
<organism evidence="7 8">
    <name type="scientific">Cucurbita maxima</name>
    <name type="common">Pumpkin</name>
    <name type="synonym">Winter squash</name>
    <dbReference type="NCBI Taxonomy" id="3661"/>
    <lineage>
        <taxon>Eukaryota</taxon>
        <taxon>Viridiplantae</taxon>
        <taxon>Streptophyta</taxon>
        <taxon>Embryophyta</taxon>
        <taxon>Tracheophyta</taxon>
        <taxon>Spermatophyta</taxon>
        <taxon>Magnoliopsida</taxon>
        <taxon>eudicotyledons</taxon>
        <taxon>Gunneridae</taxon>
        <taxon>Pentapetalae</taxon>
        <taxon>rosids</taxon>
        <taxon>fabids</taxon>
        <taxon>Cucurbitales</taxon>
        <taxon>Cucurbitaceae</taxon>
        <taxon>Cucurbiteae</taxon>
        <taxon>Cucurbita</taxon>
    </lineage>
</organism>
<feature type="signal peptide" evidence="5">
    <location>
        <begin position="1"/>
        <end position="16"/>
    </location>
</feature>
<evidence type="ECO:0000256" key="2">
    <source>
        <dbReference type="ARBA" id="ARBA00022771"/>
    </source>
</evidence>
<keyword evidence="7" id="KW-1185">Reference proteome</keyword>
<dbReference type="PROSITE" id="PS50119">
    <property type="entry name" value="ZF_BBOX"/>
    <property type="match status" value="1"/>
</dbReference>
<dbReference type="Proteomes" id="UP000504608">
    <property type="component" value="Unplaced"/>
</dbReference>
<name>A0A6J1JGF8_CUCMA</name>
<proteinExistence type="predicted"/>
<dbReference type="PANTHER" id="PTHR31717:SF142">
    <property type="entry name" value="B-BOX DOMAIN PROTEIN 30-RELATED"/>
    <property type="match status" value="1"/>
</dbReference>
<sequence length="163" mass="18102">MKILLSLLGLISFSRALKRSLHNRDSEEEEEEAMCRGVVEQRSHGGCRDFSAAEKGGDSAEGAVVMCELCNSRASLYCQADDAYLCRKCDKWVHGANFLALRHIRCILCSVCQNLTHKYLMGTSTQVLLPTIVTCDQPPNDCNGNRNLNTCCSVRLKTPVLFL</sequence>
<keyword evidence="3" id="KW-0862">Zinc</keyword>
<evidence type="ECO:0000313" key="8">
    <source>
        <dbReference type="RefSeq" id="XP_022986418.1"/>
    </source>
</evidence>
<dbReference type="AlphaFoldDB" id="A0A6J1JGF8"/>
<evidence type="ECO:0000256" key="3">
    <source>
        <dbReference type="ARBA" id="ARBA00022833"/>
    </source>
</evidence>
<evidence type="ECO:0000313" key="7">
    <source>
        <dbReference type="Proteomes" id="UP000504608"/>
    </source>
</evidence>
<feature type="chain" id="PRO_5026972787" evidence="5">
    <location>
        <begin position="17"/>
        <end position="163"/>
    </location>
</feature>
<keyword evidence="5" id="KW-0732">Signal</keyword>
<accession>A0A6J1JGF8</accession>
<dbReference type="PANTHER" id="PTHR31717">
    <property type="entry name" value="ZINC FINGER PROTEIN CONSTANS-LIKE 10"/>
    <property type="match status" value="1"/>
</dbReference>
<evidence type="ECO:0000259" key="6">
    <source>
        <dbReference type="PROSITE" id="PS50119"/>
    </source>
</evidence>
<keyword evidence="2 4" id="KW-0863">Zinc-finger</keyword>
<dbReference type="RefSeq" id="XP_022986418.1">
    <property type="nucleotide sequence ID" value="XM_023130650.1"/>
</dbReference>
<keyword evidence="1" id="KW-0479">Metal-binding</keyword>
<evidence type="ECO:0000256" key="4">
    <source>
        <dbReference type="PROSITE-ProRule" id="PRU00024"/>
    </source>
</evidence>
<dbReference type="GO" id="GO:0008270">
    <property type="term" value="F:zinc ion binding"/>
    <property type="evidence" value="ECO:0007669"/>
    <property type="project" value="UniProtKB-KW"/>
</dbReference>
<dbReference type="InterPro" id="IPR000315">
    <property type="entry name" value="Znf_B-box"/>
</dbReference>
<evidence type="ECO:0000256" key="5">
    <source>
        <dbReference type="SAM" id="SignalP"/>
    </source>
</evidence>
<dbReference type="CDD" id="cd19821">
    <property type="entry name" value="Bbox1_BBX-like"/>
    <property type="match status" value="1"/>
</dbReference>
<feature type="domain" description="B box-type" evidence="6">
    <location>
        <begin position="62"/>
        <end position="108"/>
    </location>
</feature>
<dbReference type="KEGG" id="cmax:111484160"/>
<dbReference type="OrthoDB" id="153872at2759"/>
<evidence type="ECO:0000256" key="1">
    <source>
        <dbReference type="ARBA" id="ARBA00022723"/>
    </source>
</evidence>
<reference evidence="8" key="1">
    <citation type="submission" date="2025-08" db="UniProtKB">
        <authorList>
            <consortium name="RefSeq"/>
        </authorList>
    </citation>
    <scope>IDENTIFICATION</scope>
    <source>
        <tissue evidence="8">Young leaves</tissue>
    </source>
</reference>
<protein>
    <submittedName>
        <fullName evidence="8">B-box domain protein 30-like</fullName>
    </submittedName>
</protein>